<evidence type="ECO:0000256" key="6">
    <source>
        <dbReference type="ARBA" id="ARBA00022729"/>
    </source>
</evidence>
<evidence type="ECO:0000256" key="1">
    <source>
        <dbReference type="ARBA" id="ARBA00002791"/>
    </source>
</evidence>
<comment type="caution">
    <text evidence="11">The sequence shown here is derived from an EMBL/GenBank/DDBJ whole genome shotgun (WGS) entry which is preliminary data.</text>
</comment>
<dbReference type="GO" id="GO:0018279">
    <property type="term" value="P:protein N-linked glycosylation via asparagine"/>
    <property type="evidence" value="ECO:0007669"/>
    <property type="project" value="TreeGrafter"/>
</dbReference>
<comment type="subcellular location">
    <subcellularLocation>
        <location evidence="2 10">Endoplasmic reticulum membrane</location>
        <topology evidence="2 10">Single-pass type I membrane protein</topology>
    </subcellularLocation>
</comment>
<keyword evidence="12" id="KW-1185">Reference proteome</keyword>
<evidence type="ECO:0000313" key="12">
    <source>
        <dbReference type="Proteomes" id="UP000729357"/>
    </source>
</evidence>
<feature type="non-terminal residue" evidence="11">
    <location>
        <position position="523"/>
    </location>
</feature>
<gene>
    <name evidence="11" type="ORF">KCU98_g10076</name>
</gene>
<reference evidence="11" key="2">
    <citation type="submission" date="2021-08" db="EMBL/GenBank/DDBJ databases">
        <authorList>
            <person name="Gostincar C."/>
            <person name="Sun X."/>
            <person name="Song Z."/>
            <person name="Gunde-Cimerman N."/>
        </authorList>
    </citation>
    <scope>NUCLEOTIDE SEQUENCE</scope>
    <source>
        <strain evidence="11">EXF-9298</strain>
    </source>
</reference>
<keyword evidence="7 10" id="KW-0256">Endoplasmic reticulum</keyword>
<evidence type="ECO:0000256" key="2">
    <source>
        <dbReference type="ARBA" id="ARBA00004115"/>
    </source>
</evidence>
<keyword evidence="8 10" id="KW-1133">Transmembrane helix</keyword>
<comment type="similarity">
    <text evidence="4 10">Belongs to the OST1 family.</text>
</comment>
<dbReference type="GO" id="GO:0008250">
    <property type="term" value="C:oligosaccharyltransferase complex"/>
    <property type="evidence" value="ECO:0007669"/>
    <property type="project" value="UniProtKB-UniRule"/>
</dbReference>
<dbReference type="PANTHER" id="PTHR21049">
    <property type="entry name" value="RIBOPHORIN I"/>
    <property type="match status" value="1"/>
</dbReference>
<feature type="non-terminal residue" evidence="11">
    <location>
        <position position="1"/>
    </location>
</feature>
<comment type="subunit">
    <text evidence="10">Component of the oligosaccharyltransferase (OST) complex.</text>
</comment>
<comment type="pathway">
    <text evidence="3 10">Protein modification; protein glycosylation.</text>
</comment>
<dbReference type="Pfam" id="PF04597">
    <property type="entry name" value="Ribophorin_I"/>
    <property type="match status" value="1"/>
</dbReference>
<evidence type="ECO:0000256" key="9">
    <source>
        <dbReference type="ARBA" id="ARBA00023136"/>
    </source>
</evidence>
<keyword evidence="5 10" id="KW-0812">Transmembrane</keyword>
<evidence type="ECO:0000256" key="8">
    <source>
        <dbReference type="ARBA" id="ARBA00022989"/>
    </source>
</evidence>
<evidence type="ECO:0000256" key="5">
    <source>
        <dbReference type="ARBA" id="ARBA00022692"/>
    </source>
</evidence>
<accession>A0A9P8FPM7</accession>
<evidence type="ECO:0000313" key="11">
    <source>
        <dbReference type="EMBL" id="KAG9977417.1"/>
    </source>
</evidence>
<feature type="transmembrane region" description="Helical" evidence="10">
    <location>
        <begin position="496"/>
        <end position="513"/>
    </location>
</feature>
<keyword evidence="9 10" id="KW-0472">Membrane</keyword>
<evidence type="ECO:0000256" key="3">
    <source>
        <dbReference type="ARBA" id="ARBA00004922"/>
    </source>
</evidence>
<reference evidence="11" key="1">
    <citation type="journal article" date="2021" name="J Fungi (Basel)">
        <title>Virulence traits and population genomics of the black yeast Aureobasidium melanogenum.</title>
        <authorList>
            <person name="Cernosa A."/>
            <person name="Sun X."/>
            <person name="Gostincar C."/>
            <person name="Fang C."/>
            <person name="Gunde-Cimerman N."/>
            <person name="Song Z."/>
        </authorList>
    </citation>
    <scope>NUCLEOTIDE SEQUENCE</scope>
    <source>
        <strain evidence="11">EXF-9298</strain>
    </source>
</reference>
<evidence type="ECO:0000256" key="10">
    <source>
        <dbReference type="RuleBase" id="RU361143"/>
    </source>
</evidence>
<dbReference type="InterPro" id="IPR007676">
    <property type="entry name" value="Ribophorin_I"/>
</dbReference>
<keyword evidence="6" id="KW-0732">Signal</keyword>
<dbReference type="AlphaFoldDB" id="A0A9P8FPM7"/>
<evidence type="ECO:0000256" key="7">
    <source>
        <dbReference type="ARBA" id="ARBA00022824"/>
    </source>
</evidence>
<dbReference type="PANTHER" id="PTHR21049:SF0">
    <property type="entry name" value="DOLICHYL-DIPHOSPHOOLIGOSACCHARIDE--PROTEIN GLYCOSYLTRANSFERASE SUBUNIT 1"/>
    <property type="match status" value="1"/>
</dbReference>
<name>A0A9P8FPM7_AURME</name>
<dbReference type="Proteomes" id="UP000729357">
    <property type="component" value="Unassembled WGS sequence"/>
</dbReference>
<protein>
    <recommendedName>
        <fullName evidence="10">Dolichyl-diphosphooligosaccharide--protein glycosyltransferase subunit 1</fullName>
    </recommendedName>
</protein>
<organism evidence="11 12">
    <name type="scientific">Aureobasidium melanogenum</name>
    <name type="common">Aureobasidium pullulans var. melanogenum</name>
    <dbReference type="NCBI Taxonomy" id="46634"/>
    <lineage>
        <taxon>Eukaryota</taxon>
        <taxon>Fungi</taxon>
        <taxon>Dikarya</taxon>
        <taxon>Ascomycota</taxon>
        <taxon>Pezizomycotina</taxon>
        <taxon>Dothideomycetes</taxon>
        <taxon>Dothideomycetidae</taxon>
        <taxon>Dothideales</taxon>
        <taxon>Saccotheciaceae</taxon>
        <taxon>Aureobasidium</taxon>
    </lineage>
</organism>
<evidence type="ECO:0000256" key="4">
    <source>
        <dbReference type="ARBA" id="ARBA00008905"/>
    </source>
</evidence>
<dbReference type="EMBL" id="JAHFXS010001455">
    <property type="protein sequence ID" value="KAG9977417.1"/>
    <property type="molecule type" value="Genomic_DNA"/>
</dbReference>
<proteinExistence type="inferred from homology"/>
<comment type="function">
    <text evidence="1 10">Subunit of the oligosaccharyl transferase (OST) complex that catalyzes the initial transfer of a defined glycan (Glc(3)Man(9)GlcNAc(2) in eukaryotes) from the lipid carrier dolichol-pyrophosphate to an asparagine residue within an Asn-X-Ser/Thr consensus motif in nascent polypeptide chains, the first step in protein N-glycosylation. N-glycosylation occurs cotranslationally and the complex associates with the Sec61 complex at the channel-forming translocon complex that mediates protein translocation across the endoplasmic reticulum (ER). All subunits are required for a maximal enzyme activity.</text>
</comment>
<sequence>EATLPPKLESYRLLWMLLLPQKLTNPYNIMRSLSLLAGCAAALLSFANAEANLSNPDVSKQMLSGTFEPPQVFQHTNLVRTVNLEKEYPRETINVVVENIDSKPQQDYYLPFPQDLIARVGGLDVKDKNKPDAIFPSPEIVGIDTYSPIEYYRIKFPSPLAPKEKITLSITYSILSALNPLPASINQADKQYVQITLNAYTNSAYKTMKQKTKLKMPTSDIPEYTVVGTNAEGQEDPVKQGVTFTYGPYGEVPAGANQPVSLRYEFTKPLLHATLVERDIEVSHWGGNIATEERYWLENRGATLKNQFSRVQWQQTQYFNPPTSALKELEYPLIIGSANPYFVDDIGNVSTSRFRPRNTPKEALLQLKPRYPLFGGWKYSFKVGWDNDLKNFLRKLKTGDGYVLKVPFLEGPKQPEGLEIEKLTVRIILPEGATNIKFESKIPIISSEVSTHRTFMDTVGRSTLKLTALNVVDDFRGKDLVVTYDYPFLAGFRKPIVIFSSLMGTFGVAYLISRLDVSIGRKA</sequence>